<evidence type="ECO:0000313" key="2">
    <source>
        <dbReference type="EMBL" id="PCD78076.1"/>
    </source>
</evidence>
<sequence>MLVWLWRIAWGFVLAQAVFFLGTLIFTPGIELGTVIRRLQLWRELGVFFWQTAWGAPTLLLLIALMRENDLRISIAGVLLASAGVLAISLNELVTLGEMLHPDGAGAHALRVMTLHRLAEALLALAALVLMRIAQRRRALCATQPIAPDPGL</sequence>
<organism evidence="2 3">
    <name type="scientific">Pseudothioclava arenosa</name>
    <dbReference type="NCBI Taxonomy" id="1795308"/>
    <lineage>
        <taxon>Bacteria</taxon>
        <taxon>Pseudomonadati</taxon>
        <taxon>Pseudomonadota</taxon>
        <taxon>Alphaproteobacteria</taxon>
        <taxon>Rhodobacterales</taxon>
        <taxon>Paracoccaceae</taxon>
        <taxon>Pseudothioclava</taxon>
    </lineage>
</organism>
<evidence type="ECO:0000256" key="1">
    <source>
        <dbReference type="SAM" id="Phobius"/>
    </source>
</evidence>
<keyword evidence="1" id="KW-0812">Transmembrane</keyword>
<proteinExistence type="predicted"/>
<keyword evidence="1" id="KW-1133">Transmembrane helix</keyword>
<feature type="transmembrane region" description="Helical" evidence="1">
    <location>
        <begin position="110"/>
        <end position="130"/>
    </location>
</feature>
<evidence type="ECO:0000313" key="3">
    <source>
        <dbReference type="Proteomes" id="UP000243507"/>
    </source>
</evidence>
<protein>
    <recommendedName>
        <fullName evidence="4">DUF4149 domain-containing protein</fullName>
    </recommendedName>
</protein>
<name>A0A2A4CVC4_9RHOB</name>
<reference evidence="2 3" key="1">
    <citation type="submission" date="2017-09" db="EMBL/GenBank/DDBJ databases">
        <title>A multilocus sequence analysis scheme for characterization of bacteria in the genus Thioclava.</title>
        <authorList>
            <person name="Liu Y."/>
            <person name="Shao Z."/>
        </authorList>
    </citation>
    <scope>NUCLEOTIDE SEQUENCE [LARGE SCALE GENOMIC DNA]</scope>
    <source>
        <strain evidence="2 3">CAU 1312</strain>
    </source>
</reference>
<comment type="caution">
    <text evidence="2">The sequence shown here is derived from an EMBL/GenBank/DDBJ whole genome shotgun (WGS) entry which is preliminary data.</text>
</comment>
<feature type="transmembrane region" description="Helical" evidence="1">
    <location>
        <begin position="7"/>
        <end position="27"/>
    </location>
</feature>
<dbReference type="EMBL" id="NTJD01000001">
    <property type="protein sequence ID" value="PCD78076.1"/>
    <property type="molecule type" value="Genomic_DNA"/>
</dbReference>
<dbReference type="AlphaFoldDB" id="A0A2A4CVC4"/>
<gene>
    <name evidence="2" type="ORF">CLN94_01865</name>
</gene>
<keyword evidence="3" id="KW-1185">Reference proteome</keyword>
<dbReference type="Proteomes" id="UP000243507">
    <property type="component" value="Unassembled WGS sequence"/>
</dbReference>
<feature type="transmembrane region" description="Helical" evidence="1">
    <location>
        <begin position="47"/>
        <end position="66"/>
    </location>
</feature>
<accession>A0A2A4CVC4</accession>
<dbReference type="RefSeq" id="WP_096430477.1">
    <property type="nucleotide sequence ID" value="NZ_NTJD01000001.1"/>
</dbReference>
<evidence type="ECO:0008006" key="4">
    <source>
        <dbReference type="Google" id="ProtNLM"/>
    </source>
</evidence>
<feature type="transmembrane region" description="Helical" evidence="1">
    <location>
        <begin position="73"/>
        <end position="90"/>
    </location>
</feature>
<keyword evidence="1" id="KW-0472">Membrane</keyword>